<organism evidence="2 3">
    <name type="scientific">Populus alba x Populus x berolinensis</name>
    <dbReference type="NCBI Taxonomy" id="444605"/>
    <lineage>
        <taxon>Eukaryota</taxon>
        <taxon>Viridiplantae</taxon>
        <taxon>Streptophyta</taxon>
        <taxon>Embryophyta</taxon>
        <taxon>Tracheophyta</taxon>
        <taxon>Spermatophyta</taxon>
        <taxon>Magnoliopsida</taxon>
        <taxon>eudicotyledons</taxon>
        <taxon>Gunneridae</taxon>
        <taxon>Pentapetalae</taxon>
        <taxon>rosids</taxon>
        <taxon>fabids</taxon>
        <taxon>Malpighiales</taxon>
        <taxon>Salicaceae</taxon>
        <taxon>Saliceae</taxon>
        <taxon>Populus</taxon>
    </lineage>
</organism>
<dbReference type="Proteomes" id="UP001164929">
    <property type="component" value="Chromosome 8"/>
</dbReference>
<sequence>MLYKWRRTVQKSGLRSGMNFAFGGNRVFDAFMIHQCNKYGFPNWFLSAVALRKSLNQTRP</sequence>
<proteinExistence type="predicted"/>
<evidence type="ECO:0000313" key="1">
    <source>
        <dbReference type="EMBL" id="KAJ6986650.1"/>
    </source>
</evidence>
<gene>
    <name evidence="1" type="ORF">NC653_020007</name>
    <name evidence="2" type="ORF">NC653_020043</name>
</gene>
<name>A0AAD6QBW4_9ROSI</name>
<keyword evidence="3" id="KW-1185">Reference proteome</keyword>
<accession>A0AAD6QBW4</accession>
<reference evidence="2" key="1">
    <citation type="journal article" date="2023" name="Mol. Ecol. Resour.">
        <title>Chromosome-level genome assembly of a triploid poplar Populus alba 'Berolinensis'.</title>
        <authorList>
            <person name="Chen S."/>
            <person name="Yu Y."/>
            <person name="Wang X."/>
            <person name="Wang S."/>
            <person name="Zhang T."/>
            <person name="Zhou Y."/>
            <person name="He R."/>
            <person name="Meng N."/>
            <person name="Wang Y."/>
            <person name="Liu W."/>
            <person name="Liu Z."/>
            <person name="Liu J."/>
            <person name="Guo Q."/>
            <person name="Huang H."/>
            <person name="Sederoff R.R."/>
            <person name="Wang G."/>
            <person name="Qu G."/>
            <person name="Chen S."/>
        </authorList>
    </citation>
    <scope>NUCLEOTIDE SEQUENCE</scope>
    <source>
        <strain evidence="2">SC-2020</strain>
    </source>
</reference>
<protein>
    <submittedName>
        <fullName evidence="2">Uncharacterized protein</fullName>
    </submittedName>
</protein>
<dbReference type="AlphaFoldDB" id="A0AAD6QBW4"/>
<dbReference type="EMBL" id="JAQIZT010000008">
    <property type="protein sequence ID" value="KAJ6986694.1"/>
    <property type="molecule type" value="Genomic_DNA"/>
</dbReference>
<dbReference type="EMBL" id="JAQIZT010000008">
    <property type="protein sequence ID" value="KAJ6986650.1"/>
    <property type="molecule type" value="Genomic_DNA"/>
</dbReference>
<evidence type="ECO:0000313" key="3">
    <source>
        <dbReference type="Proteomes" id="UP001164929"/>
    </source>
</evidence>
<evidence type="ECO:0000313" key="2">
    <source>
        <dbReference type="EMBL" id="KAJ6986694.1"/>
    </source>
</evidence>
<comment type="caution">
    <text evidence="2">The sequence shown here is derived from an EMBL/GenBank/DDBJ whole genome shotgun (WGS) entry which is preliminary data.</text>
</comment>